<dbReference type="Proteomes" id="UP000824588">
    <property type="component" value="Chromosome"/>
</dbReference>
<proteinExistence type="predicted"/>
<evidence type="ECO:0000313" key="3">
    <source>
        <dbReference type="EMBL" id="QYY82030.1"/>
    </source>
</evidence>
<protein>
    <recommendedName>
        <fullName evidence="5">RmlD-like substrate binding domain-containing protein</fullName>
    </recommendedName>
</protein>
<dbReference type="Pfam" id="PF01050">
    <property type="entry name" value="MannoseP_isomer"/>
    <property type="match status" value="1"/>
</dbReference>
<keyword evidence="4" id="KW-1185">Reference proteome</keyword>
<sequence length="167" mass="18137">MKKRLFVTDPSGCVGQHIRSRLASSGWSWDLLPAASTCELIHSLSHTNLWSPLPDAVIQLAGQPLASEAFRDPARTPEINLLGTLTLLQRPKTRGRAGTFLPASSADACVQNGSYLANSKSTFIAAGHKHRQENSHVIGVSSIGIRGGEYRGEDNVVRFKKPYSRTT</sequence>
<dbReference type="Gene3D" id="3.40.50.720">
    <property type="entry name" value="NAD(P)-binding Rossmann-like Domain"/>
    <property type="match status" value="1"/>
</dbReference>
<feature type="domain" description="NAD-dependent epimerase/dehydratase" evidence="2">
    <location>
        <begin position="11"/>
        <end position="106"/>
    </location>
</feature>
<organism evidence="3 4">
    <name type="scientific">Pseudomonas germanica</name>
    <dbReference type="NCBI Taxonomy" id="2815720"/>
    <lineage>
        <taxon>Bacteria</taxon>
        <taxon>Pseudomonadati</taxon>
        <taxon>Pseudomonadota</taxon>
        <taxon>Gammaproteobacteria</taxon>
        <taxon>Pseudomonadales</taxon>
        <taxon>Pseudomonadaceae</taxon>
        <taxon>Pseudomonas</taxon>
    </lineage>
</organism>
<evidence type="ECO:0008006" key="5">
    <source>
        <dbReference type="Google" id="ProtNLM"/>
    </source>
</evidence>
<dbReference type="InterPro" id="IPR001509">
    <property type="entry name" value="Epimerase_deHydtase"/>
</dbReference>
<accession>A0ABX8YQH4</accession>
<dbReference type="Pfam" id="PF01370">
    <property type="entry name" value="Epimerase"/>
    <property type="match status" value="1"/>
</dbReference>
<evidence type="ECO:0000259" key="1">
    <source>
        <dbReference type="Pfam" id="PF01050"/>
    </source>
</evidence>
<feature type="domain" description="Mannose-6-phosphate isomerase type II C-terminal" evidence="1">
    <location>
        <begin position="113"/>
        <end position="160"/>
    </location>
</feature>
<name>A0ABX8YQH4_9PSED</name>
<dbReference type="SUPFAM" id="SSF51735">
    <property type="entry name" value="NAD(P)-binding Rossmann-fold domains"/>
    <property type="match status" value="1"/>
</dbReference>
<evidence type="ECO:0000259" key="2">
    <source>
        <dbReference type="Pfam" id="PF01370"/>
    </source>
</evidence>
<dbReference type="InterPro" id="IPR036291">
    <property type="entry name" value="NAD(P)-bd_dom_sf"/>
</dbReference>
<evidence type="ECO:0000313" key="4">
    <source>
        <dbReference type="Proteomes" id="UP000824588"/>
    </source>
</evidence>
<dbReference type="InterPro" id="IPR001538">
    <property type="entry name" value="Man6P_isomerase-2_C"/>
</dbReference>
<dbReference type="EMBL" id="CP071586">
    <property type="protein sequence ID" value="QYY82030.1"/>
    <property type="molecule type" value="Genomic_DNA"/>
</dbReference>
<reference evidence="3 4" key="1">
    <citation type="journal article" date="2022" name="Int. J. Syst. Evol. Microbiol.">
        <title>Pseudomonas germanica sp. nov., isolated from Iris germanica rhizomes.</title>
        <authorList>
            <person name="Atanasov K.E."/>
            <person name="Galbis D.M."/>
            <person name="Gallego J."/>
            <person name="Serpico A."/>
            <person name="Bosch M."/>
            <person name="Altabella T."/>
            <person name="Ferrer A."/>
        </authorList>
    </citation>
    <scope>NUCLEOTIDE SEQUENCE [LARGE SCALE GENOMIC DNA]</scope>
    <source>
        <strain evidence="3 4">FIT28</strain>
    </source>
</reference>
<gene>
    <name evidence="3" type="ORF">J0G10_00830</name>
</gene>